<dbReference type="OrthoDB" id="2392969at2759"/>
<dbReference type="EMBL" id="CAJVPY010033327">
    <property type="protein sequence ID" value="CAG8798837.1"/>
    <property type="molecule type" value="Genomic_DNA"/>
</dbReference>
<comment type="caution">
    <text evidence="2">The sequence shown here is derived from an EMBL/GenBank/DDBJ whole genome shotgun (WGS) entry which is preliminary data.</text>
</comment>
<accession>A0A9N9JV46</accession>
<keyword evidence="3" id="KW-1185">Reference proteome</keyword>
<protein>
    <submittedName>
        <fullName evidence="2">1430_t:CDS:1</fullName>
    </submittedName>
</protein>
<evidence type="ECO:0000256" key="1">
    <source>
        <dbReference type="SAM" id="MobiDB-lite"/>
    </source>
</evidence>
<proteinExistence type="predicted"/>
<evidence type="ECO:0000313" key="2">
    <source>
        <dbReference type="EMBL" id="CAG8798837.1"/>
    </source>
</evidence>
<evidence type="ECO:0000313" key="3">
    <source>
        <dbReference type="Proteomes" id="UP000789405"/>
    </source>
</evidence>
<dbReference type="AlphaFoldDB" id="A0A9N9JV46"/>
<reference evidence="2" key="1">
    <citation type="submission" date="2021-06" db="EMBL/GenBank/DDBJ databases">
        <authorList>
            <person name="Kallberg Y."/>
            <person name="Tangrot J."/>
            <person name="Rosling A."/>
        </authorList>
    </citation>
    <scope>NUCLEOTIDE SEQUENCE</scope>
    <source>
        <strain evidence="2">MA453B</strain>
    </source>
</reference>
<organism evidence="2 3">
    <name type="scientific">Dentiscutata erythropus</name>
    <dbReference type="NCBI Taxonomy" id="1348616"/>
    <lineage>
        <taxon>Eukaryota</taxon>
        <taxon>Fungi</taxon>
        <taxon>Fungi incertae sedis</taxon>
        <taxon>Mucoromycota</taxon>
        <taxon>Glomeromycotina</taxon>
        <taxon>Glomeromycetes</taxon>
        <taxon>Diversisporales</taxon>
        <taxon>Gigasporaceae</taxon>
        <taxon>Dentiscutata</taxon>
    </lineage>
</organism>
<sequence>VLNKYNLSAESNPLQLHAHADELSTMLPDWKARKDVKESLSERAQYCAKTKDVWDIWLHALDLAVPKNNTDEAIVTASSCVSQFRKELAEAESQLEQRLPNPPKTPKHFSLKEGLRRI</sequence>
<dbReference type="Proteomes" id="UP000789405">
    <property type="component" value="Unassembled WGS sequence"/>
</dbReference>
<name>A0A9N9JV46_9GLOM</name>
<feature type="region of interest" description="Disordered" evidence="1">
    <location>
        <begin position="92"/>
        <end position="118"/>
    </location>
</feature>
<feature type="non-terminal residue" evidence="2">
    <location>
        <position position="1"/>
    </location>
</feature>
<gene>
    <name evidence="2" type="ORF">DERYTH_LOCUS22956</name>
</gene>